<dbReference type="InterPro" id="IPR033810">
    <property type="entry name" value="Carboxypeptidase_T"/>
</dbReference>
<dbReference type="PRINTS" id="PR00765">
    <property type="entry name" value="CRBOXYPTASEA"/>
</dbReference>
<keyword evidence="4" id="KW-0645">Protease</keyword>
<evidence type="ECO:0000313" key="14">
    <source>
        <dbReference type="EMBL" id="MBI4725647.1"/>
    </source>
</evidence>
<dbReference type="SMART" id="SM00631">
    <property type="entry name" value="Zn_pept"/>
    <property type="match status" value="1"/>
</dbReference>
<dbReference type="GO" id="GO:0008270">
    <property type="term" value="F:zinc ion binding"/>
    <property type="evidence" value="ECO:0007669"/>
    <property type="project" value="InterPro"/>
</dbReference>
<evidence type="ECO:0000256" key="11">
    <source>
        <dbReference type="ARBA" id="ARBA00066554"/>
    </source>
</evidence>
<keyword evidence="7" id="KW-0378">Hydrolase</keyword>
<keyword evidence="5" id="KW-0479">Metal-binding</keyword>
<sequence>MKRIILSILSVVFFSIQADAIKQLVLMKYSDKAGLEKILSNSNLDVLKIKNNYGVECLADDSEVSSLKSQGFSIDVIIADVIAYNRKIKANYKSDTFGPYYSYAEAVAEMNQLHAQYPSLVSAPESLGAGWEHRPVWAFKVSSSPTSDNGKPGVLYTGVHHAREPIGVTINLGFARYLCQNYNSDPGIKTLLDNRQIWFVPIVNPDGYVFNQTYPDSMWRKNRRNNGDGTYGVDPNRNYPYRWGYDDVGSSPTPSSETYRGPSAGSEPEIQAVMALMSREGYFKTALNYHSYSNMWIYPWGYVSENVPDSLVYRDLAKEVASYNGYSYGTSWELLYNTNGDADDYMYKEEPDKPKCFAFTPEVGEWFWQADTSIIVQQFNDNLMPNILTAQAAGLYLAATGQTSISGGDGDTIAEPGEMVNMLVQLKNRAMDQTAISVTAVIKSDDPYINIKQAAAGYGDFLSRQNKNNVSAPYQLDIDPGCPLGHPALFKTGITCNTGEMFSDSFKLTIGQLARFDTVFADSVENGEGAWTHSGGGDLWHITTYSSHTPSHSWYCGNEGSWQYNDDMNCRLASGPISSERFKALEFWTRYGLETDYDYGYVEISTDGGATWKKLDSSFNGTAGWTKKVIDLSGYSGTIKLGFRLFSDMYVTDEGWYLDDILVTGDTSSNQPPGSPAPISPAGGVVVLDPLPYLTVSNSGDPNGDVLSYGFSVYSDSLLTNIYAQGKNVVSGSGTTAWQLNKALVPGHYWWRAYADDGKERGLFCDKADFVYQPTGVQDKPELPAIPKIYAMGQFSPNPSNGSAVVKYQLPKAGRVNLKIYNVTGQVIKTLSNGHKTAGYYSIGWDGRDDWGQKVRSGIYFYQLQTPGYSSTKKITVIR</sequence>
<dbReference type="PANTHER" id="PTHR11705">
    <property type="entry name" value="PROTEASE FAMILY M14 CARBOXYPEPTIDASE A,B"/>
    <property type="match status" value="1"/>
</dbReference>
<evidence type="ECO:0000256" key="1">
    <source>
        <dbReference type="ARBA" id="ARBA00001947"/>
    </source>
</evidence>
<dbReference type="Proteomes" id="UP000736328">
    <property type="component" value="Unassembled WGS sequence"/>
</dbReference>
<feature type="active site" description="Proton donor/acceptor" evidence="12">
    <location>
        <position position="362"/>
    </location>
</feature>
<evidence type="ECO:0000313" key="15">
    <source>
        <dbReference type="Proteomes" id="UP000736328"/>
    </source>
</evidence>
<evidence type="ECO:0000256" key="8">
    <source>
        <dbReference type="ARBA" id="ARBA00022833"/>
    </source>
</evidence>
<dbReference type="GO" id="GO:0004181">
    <property type="term" value="F:metallocarboxypeptidase activity"/>
    <property type="evidence" value="ECO:0007669"/>
    <property type="project" value="InterPro"/>
</dbReference>
<dbReference type="GO" id="GO:0005615">
    <property type="term" value="C:extracellular space"/>
    <property type="evidence" value="ECO:0007669"/>
    <property type="project" value="TreeGrafter"/>
</dbReference>
<dbReference type="InterPro" id="IPR057247">
    <property type="entry name" value="CARBOXYPEPT_ZN_2"/>
</dbReference>
<dbReference type="Gene3D" id="2.60.120.260">
    <property type="entry name" value="Galactose-binding domain-like"/>
    <property type="match status" value="1"/>
</dbReference>
<keyword evidence="6" id="KW-0732">Signal</keyword>
<proteinExistence type="inferred from homology"/>
<evidence type="ECO:0000256" key="10">
    <source>
        <dbReference type="ARBA" id="ARBA00050859"/>
    </source>
</evidence>
<dbReference type="NCBIfam" id="TIGR04183">
    <property type="entry name" value="Por_Secre_tail"/>
    <property type="match status" value="1"/>
</dbReference>
<reference evidence="14" key="1">
    <citation type="submission" date="2020-07" db="EMBL/GenBank/DDBJ databases">
        <title>Huge and variable diversity of episymbiotic CPR bacteria and DPANN archaea in groundwater ecosystems.</title>
        <authorList>
            <person name="He C.Y."/>
            <person name="Keren R."/>
            <person name="Whittaker M."/>
            <person name="Farag I.F."/>
            <person name="Doudna J."/>
            <person name="Cate J.H.D."/>
            <person name="Banfield J.F."/>
        </authorList>
    </citation>
    <scope>NUCLEOTIDE SEQUENCE</scope>
    <source>
        <strain evidence="14">NC_groundwater_1520_Pr4_B-0.1um_53_5</strain>
    </source>
</reference>
<dbReference type="Gene3D" id="2.60.40.10">
    <property type="entry name" value="Immunoglobulins"/>
    <property type="match status" value="1"/>
</dbReference>
<gene>
    <name evidence="14" type="ORF">HY768_00215</name>
</gene>
<dbReference type="PROSITE" id="PS52035">
    <property type="entry name" value="PEPTIDASE_M14"/>
    <property type="match status" value="1"/>
</dbReference>
<keyword evidence="8" id="KW-0862">Zinc</keyword>
<evidence type="ECO:0000256" key="3">
    <source>
        <dbReference type="ARBA" id="ARBA00022645"/>
    </source>
</evidence>
<keyword evidence="9" id="KW-0482">Metalloprotease</keyword>
<dbReference type="PROSITE" id="PS00133">
    <property type="entry name" value="CARBOXYPEPT_ZN_2"/>
    <property type="match status" value="1"/>
</dbReference>
<dbReference type="PANTHER" id="PTHR11705:SF143">
    <property type="entry name" value="SLL0236 PROTEIN"/>
    <property type="match status" value="1"/>
</dbReference>
<comment type="similarity">
    <text evidence="2 12">Belongs to the peptidase M14 family.</text>
</comment>
<comment type="catalytic activity">
    <reaction evidence="10">
        <text>Releases a C-terminal residue, which may be hydrophobic or positively charged.</text>
        <dbReference type="EC" id="3.4.17.18"/>
    </reaction>
</comment>
<evidence type="ECO:0000256" key="5">
    <source>
        <dbReference type="ARBA" id="ARBA00022723"/>
    </source>
</evidence>
<evidence type="ECO:0000256" key="12">
    <source>
        <dbReference type="PROSITE-ProRule" id="PRU01379"/>
    </source>
</evidence>
<dbReference type="EMBL" id="JACQXR010000004">
    <property type="protein sequence ID" value="MBI4725647.1"/>
    <property type="molecule type" value="Genomic_DNA"/>
</dbReference>
<dbReference type="EC" id="3.4.17.18" evidence="11"/>
<accession>A0A933I6T3</accession>
<evidence type="ECO:0000259" key="13">
    <source>
        <dbReference type="PROSITE" id="PS52035"/>
    </source>
</evidence>
<dbReference type="AlphaFoldDB" id="A0A933I6T3"/>
<comment type="caution">
    <text evidence="14">The sequence shown here is derived from an EMBL/GenBank/DDBJ whole genome shotgun (WGS) entry which is preliminary data.</text>
</comment>
<feature type="domain" description="Peptidase M14" evidence="13">
    <location>
        <begin position="99"/>
        <end position="391"/>
    </location>
</feature>
<dbReference type="CDD" id="cd03859">
    <property type="entry name" value="M14_CPT"/>
    <property type="match status" value="1"/>
</dbReference>
<organism evidence="14 15">
    <name type="scientific">candidate division TA06 bacterium</name>
    <dbReference type="NCBI Taxonomy" id="2250710"/>
    <lineage>
        <taxon>Bacteria</taxon>
        <taxon>Bacteria division TA06</taxon>
    </lineage>
</organism>
<dbReference type="Pfam" id="PF20773">
    <property type="entry name" value="InhA-like_MAM"/>
    <property type="match status" value="1"/>
</dbReference>
<dbReference type="Gene3D" id="2.60.40.4070">
    <property type="match status" value="1"/>
</dbReference>
<name>A0A933I6T3_UNCT6</name>
<dbReference type="InterPro" id="IPR025965">
    <property type="entry name" value="FlgD/Vpr_Ig-like"/>
</dbReference>
<dbReference type="Pfam" id="PF00246">
    <property type="entry name" value="Peptidase_M14"/>
    <property type="match status" value="1"/>
</dbReference>
<evidence type="ECO:0000256" key="9">
    <source>
        <dbReference type="ARBA" id="ARBA00023049"/>
    </source>
</evidence>
<dbReference type="FunFam" id="3.40.630.10:FF:000084">
    <property type="entry name" value="Carboxypeptidase B2"/>
    <property type="match status" value="1"/>
</dbReference>
<evidence type="ECO:0000256" key="7">
    <source>
        <dbReference type="ARBA" id="ARBA00022801"/>
    </source>
</evidence>
<keyword evidence="3" id="KW-0121">Carboxypeptidase</keyword>
<dbReference type="SUPFAM" id="SSF53187">
    <property type="entry name" value="Zn-dependent exopeptidases"/>
    <property type="match status" value="1"/>
</dbReference>
<dbReference type="Pfam" id="PF13860">
    <property type="entry name" value="FlgD_ig"/>
    <property type="match status" value="1"/>
</dbReference>
<evidence type="ECO:0000256" key="4">
    <source>
        <dbReference type="ARBA" id="ARBA00022670"/>
    </source>
</evidence>
<evidence type="ECO:0000256" key="6">
    <source>
        <dbReference type="ARBA" id="ARBA00022729"/>
    </source>
</evidence>
<comment type="cofactor">
    <cofactor evidence="1">
        <name>Zn(2+)</name>
        <dbReference type="ChEBI" id="CHEBI:29105"/>
    </cofactor>
</comment>
<dbReference type="InterPro" id="IPR026444">
    <property type="entry name" value="Secre_tail"/>
</dbReference>
<evidence type="ECO:0000256" key="2">
    <source>
        <dbReference type="ARBA" id="ARBA00005988"/>
    </source>
</evidence>
<dbReference type="GO" id="GO:0006508">
    <property type="term" value="P:proteolysis"/>
    <property type="evidence" value="ECO:0007669"/>
    <property type="project" value="UniProtKB-KW"/>
</dbReference>
<dbReference type="PROSITE" id="PS00132">
    <property type="entry name" value="CARBOXYPEPT_ZN_1"/>
    <property type="match status" value="1"/>
</dbReference>
<dbReference type="InterPro" id="IPR013783">
    <property type="entry name" value="Ig-like_fold"/>
</dbReference>
<dbReference type="Gene3D" id="3.40.630.10">
    <property type="entry name" value="Zn peptidases"/>
    <property type="match status" value="1"/>
</dbReference>
<protein>
    <recommendedName>
        <fullName evidence="11">carboxypeptidase T</fullName>
        <ecNumber evidence="11">3.4.17.18</ecNumber>
    </recommendedName>
</protein>
<dbReference type="InterPro" id="IPR057246">
    <property type="entry name" value="CARBOXYPEPT_ZN_1"/>
</dbReference>
<dbReference type="InterPro" id="IPR000834">
    <property type="entry name" value="Peptidase_M14"/>
</dbReference>